<dbReference type="SUPFAM" id="SSF52540">
    <property type="entry name" value="P-loop containing nucleoside triphosphate hydrolases"/>
    <property type="match status" value="1"/>
</dbReference>
<reference evidence="1 4" key="2">
    <citation type="submission" date="2020-08" db="EMBL/GenBank/DDBJ databases">
        <title>Genomic Encyclopedia of Type Strains, Phase IV (KMG-IV): sequencing the most valuable type-strain genomes for metagenomic binning, comparative biology and taxonomic classification.</title>
        <authorList>
            <person name="Goeker M."/>
        </authorList>
    </citation>
    <scope>NUCLEOTIDE SEQUENCE [LARGE SCALE GENOMIC DNA]</scope>
    <source>
        <strain evidence="1 4">DSM 12027</strain>
    </source>
</reference>
<dbReference type="Proteomes" id="UP000313988">
    <property type="component" value="Unassembled WGS sequence"/>
</dbReference>
<dbReference type="AlphaFoldDB" id="A0A5C4Y813"/>
<organism evidence="2 3">
    <name type="scientific">Deinococcus radiopugnans ATCC 19172</name>
    <dbReference type="NCBI Taxonomy" id="585398"/>
    <lineage>
        <taxon>Bacteria</taxon>
        <taxon>Thermotogati</taxon>
        <taxon>Deinococcota</taxon>
        <taxon>Deinococci</taxon>
        <taxon>Deinococcales</taxon>
        <taxon>Deinococcaceae</taxon>
        <taxon>Deinococcus</taxon>
    </lineage>
</organism>
<dbReference type="EMBL" id="VDMO01000005">
    <property type="protein sequence ID" value="TNM71955.1"/>
    <property type="molecule type" value="Genomic_DNA"/>
</dbReference>
<dbReference type="RefSeq" id="WP_139401673.1">
    <property type="nucleotide sequence ID" value="NZ_JACHEW010000014.1"/>
</dbReference>
<keyword evidence="4" id="KW-1185">Reference proteome</keyword>
<name>A0A5C4Y813_9DEIO</name>
<accession>A0A5C4Y813</accession>
<dbReference type="Proteomes" id="UP000629870">
    <property type="component" value="Unassembled WGS sequence"/>
</dbReference>
<protein>
    <recommendedName>
        <fullName evidence="5">ATP-binding protein</fullName>
    </recommendedName>
</protein>
<evidence type="ECO:0000313" key="2">
    <source>
        <dbReference type="EMBL" id="TNM71955.1"/>
    </source>
</evidence>
<dbReference type="OrthoDB" id="856045at2"/>
<evidence type="ECO:0000313" key="1">
    <source>
        <dbReference type="EMBL" id="MBB6017418.1"/>
    </source>
</evidence>
<comment type="caution">
    <text evidence="2">The sequence shown here is derived from an EMBL/GenBank/DDBJ whole genome shotgun (WGS) entry which is preliminary data.</text>
</comment>
<gene>
    <name evidence="2" type="ORF">FHR04_06215</name>
    <name evidence="1" type="ORF">HNQ04_002683</name>
</gene>
<reference evidence="2 3" key="1">
    <citation type="submission" date="2019-06" db="EMBL/GenBank/DDBJ databases">
        <title>Genome sequence of Deinococcus radiopugnans ATCC 19172.</title>
        <authorList>
            <person name="Maclea K.S."/>
            <person name="Maynard C.R."/>
        </authorList>
    </citation>
    <scope>NUCLEOTIDE SEQUENCE [LARGE SCALE GENOMIC DNA]</scope>
    <source>
        <strain evidence="2 3">ATCC 19172</strain>
    </source>
</reference>
<dbReference type="InterPro" id="IPR027417">
    <property type="entry name" value="P-loop_NTPase"/>
</dbReference>
<evidence type="ECO:0008006" key="5">
    <source>
        <dbReference type="Google" id="ProtNLM"/>
    </source>
</evidence>
<sequence length="1117" mass="121885">MSAASPSVPLNGPLRFLRSVRLERDAHTPSALEGYTLTAQARAVLRRMLEALGPQGTERAWTLTGPYGSGKSAFALFLTQLLNAPTGEGYALLQAADPALADEWRRTTPRPFLPVALTLRRAPLAVALLEGLQEAAVALSGADTDAWRIGLAGLRAQGSTPDSRELLRQLEGLQGLAAAQGYGGVVLVLDELGKALEYAGRFEGEDIYLLQELAEVAARSGPRPLLFMGVLHQAFEHYGEHLIASARKEWAKVQGRFADIAFLEPPEQQMRLAAQAMDALSIRPARDLLTQASAAAEGIAALGQAPRALGNTEFLSLARSAAPLHPTVLLALPYLFRRFAQNERSLFAYLLSGEPHAVPDLWPARAALVRLADLFDYFALNLLGSLSRQAFARRWLEVVDAVERHPDLSELQVQTLKTVGLLGVLGDVSTLVPGAELISLALRDTAEDPEVARTLQELEHRSLIVYRRFNRTFRVWEGSDVDIEERLEEGRRSVGAQLALSEILERYLPRRPLVARRHSFDTGALRFFEIRYLDEPTDPARLTPAAGADGILVCSLPASPEQGEAFARWAQADALRERPDLVVVVPEQIHSLREAATELRALHWLRESTPELRDDRVARREVAERLSHLETLLVTAVEQLLDPRPAPQGSHAAYHHLGERVGAPTPRQATQLLSAAMDAVYPQSPHVLNELVNRRTLSSAAAAARRTLIERMLTQAEEPLLGIEGYPPERSMYESVLRATGLHAPLDPEEPEGGWRFLEPQEGHATHLAPTWARIGELIFGTDEPLAVDLLFAQLAAPPYGVTAGLQPVLLAAFMQAHPHEISLYREGAFVPEPSIADFEVLLRRPELFAVAGSAVRGERADVLTRLAASLNTPEALVPVVRTLIRMVKGLHDTSWRTRRLPDEVLALRDAFERARSPEKLLFADIPAALGLPAIGDGPGDPGRTATFFEALNGAIRIWAAHAPQQTVQARATLLEALEFPATDEGWQALTEQAQTLQGRPLPASLVPLVNRLCSPGKAEAVLDGVLALVAGRSPRSWTDADADRFPTQAQAIAQTYGLAARQLGYSSPEAEQASERYVQSLRASLGLTGAGPNIPARHRDAVKLALLRLLQELDAE</sequence>
<evidence type="ECO:0000313" key="3">
    <source>
        <dbReference type="Proteomes" id="UP000313988"/>
    </source>
</evidence>
<dbReference type="EMBL" id="JACHEW010000014">
    <property type="protein sequence ID" value="MBB6017418.1"/>
    <property type="molecule type" value="Genomic_DNA"/>
</dbReference>
<evidence type="ECO:0000313" key="4">
    <source>
        <dbReference type="Proteomes" id="UP000629870"/>
    </source>
</evidence>
<proteinExistence type="predicted"/>